<comment type="subcellular location">
    <subcellularLocation>
        <location evidence="1">Membrane</location>
    </subcellularLocation>
</comment>
<evidence type="ECO:0000256" key="1">
    <source>
        <dbReference type="ARBA" id="ARBA00004370"/>
    </source>
</evidence>
<dbReference type="InterPro" id="IPR017452">
    <property type="entry name" value="GPCR_Rhodpsn_7TM"/>
</dbReference>
<reference evidence="7" key="1">
    <citation type="submission" date="2021-04" db="EMBL/GenBank/DDBJ databases">
        <authorList>
            <consortium name="Molecular Ecology Group"/>
        </authorList>
    </citation>
    <scope>NUCLEOTIDE SEQUENCE</scope>
</reference>
<evidence type="ECO:0000256" key="5">
    <source>
        <dbReference type="SAM" id="Phobius"/>
    </source>
</evidence>
<feature type="transmembrane region" description="Helical" evidence="5">
    <location>
        <begin position="34"/>
        <end position="60"/>
    </location>
</feature>
<feature type="transmembrane region" description="Helical" evidence="5">
    <location>
        <begin position="213"/>
        <end position="238"/>
    </location>
</feature>
<dbReference type="PANTHER" id="PTHR46641:SF18">
    <property type="entry name" value="G-PROTEIN COUPLED RECEPTORS FAMILY 1 PROFILE DOMAIN-CONTAINING PROTEIN"/>
    <property type="match status" value="1"/>
</dbReference>
<protein>
    <recommendedName>
        <fullName evidence="6">G-protein coupled receptors family 1 profile domain-containing protein</fullName>
    </recommendedName>
</protein>
<proteinExistence type="predicted"/>
<dbReference type="InterPro" id="IPR052954">
    <property type="entry name" value="GPCR-Ligand_Int"/>
</dbReference>
<dbReference type="Proteomes" id="UP000678393">
    <property type="component" value="Unassembled WGS sequence"/>
</dbReference>
<dbReference type="PANTHER" id="PTHR46641">
    <property type="entry name" value="FMRFAMIDE RECEPTOR-RELATED"/>
    <property type="match status" value="1"/>
</dbReference>
<comment type="caution">
    <text evidence="7">The sequence shown here is derived from an EMBL/GenBank/DDBJ whole genome shotgun (WGS) entry which is preliminary data.</text>
</comment>
<dbReference type="GO" id="GO:0016020">
    <property type="term" value="C:membrane"/>
    <property type="evidence" value="ECO:0007669"/>
    <property type="project" value="UniProtKB-SubCell"/>
</dbReference>
<dbReference type="EMBL" id="CAJHNH020002872">
    <property type="protein sequence ID" value="CAG5127963.1"/>
    <property type="molecule type" value="Genomic_DNA"/>
</dbReference>
<evidence type="ECO:0000259" key="6">
    <source>
        <dbReference type="PROSITE" id="PS50262"/>
    </source>
</evidence>
<dbReference type="SUPFAM" id="SSF81321">
    <property type="entry name" value="Family A G protein-coupled receptor-like"/>
    <property type="match status" value="1"/>
</dbReference>
<feature type="transmembrane region" description="Helical" evidence="5">
    <location>
        <begin position="117"/>
        <end position="141"/>
    </location>
</feature>
<evidence type="ECO:0000256" key="4">
    <source>
        <dbReference type="ARBA" id="ARBA00023136"/>
    </source>
</evidence>
<dbReference type="InterPro" id="IPR000276">
    <property type="entry name" value="GPCR_Rhodpsn"/>
</dbReference>
<keyword evidence="8" id="KW-1185">Reference proteome</keyword>
<dbReference type="PROSITE" id="PS50262">
    <property type="entry name" value="G_PROTEIN_RECEP_F1_2"/>
    <property type="match status" value="1"/>
</dbReference>
<keyword evidence="2 5" id="KW-0812">Transmembrane</keyword>
<feature type="domain" description="G-protein coupled receptors family 1 profile" evidence="6">
    <location>
        <begin position="49"/>
        <end position="350"/>
    </location>
</feature>
<keyword evidence="4 5" id="KW-0472">Membrane</keyword>
<feature type="transmembrane region" description="Helical" evidence="5">
    <location>
        <begin position="162"/>
        <end position="182"/>
    </location>
</feature>
<feature type="transmembrane region" description="Helical" evidence="5">
    <location>
        <begin position="72"/>
        <end position="101"/>
    </location>
</feature>
<evidence type="ECO:0000256" key="3">
    <source>
        <dbReference type="ARBA" id="ARBA00022989"/>
    </source>
</evidence>
<keyword evidence="3 5" id="KW-1133">Transmembrane helix</keyword>
<dbReference type="Gene3D" id="1.20.1070.10">
    <property type="entry name" value="Rhodopsin 7-helix transmembrane proteins"/>
    <property type="match status" value="1"/>
</dbReference>
<organism evidence="7 8">
    <name type="scientific">Candidula unifasciata</name>
    <dbReference type="NCBI Taxonomy" id="100452"/>
    <lineage>
        <taxon>Eukaryota</taxon>
        <taxon>Metazoa</taxon>
        <taxon>Spiralia</taxon>
        <taxon>Lophotrochozoa</taxon>
        <taxon>Mollusca</taxon>
        <taxon>Gastropoda</taxon>
        <taxon>Heterobranchia</taxon>
        <taxon>Euthyneura</taxon>
        <taxon>Panpulmonata</taxon>
        <taxon>Eupulmonata</taxon>
        <taxon>Stylommatophora</taxon>
        <taxon>Helicina</taxon>
        <taxon>Helicoidea</taxon>
        <taxon>Geomitridae</taxon>
        <taxon>Candidula</taxon>
    </lineage>
</organism>
<evidence type="ECO:0000313" key="7">
    <source>
        <dbReference type="EMBL" id="CAG5127963.1"/>
    </source>
</evidence>
<dbReference type="OrthoDB" id="6062462at2759"/>
<sequence>MASNESILSRTTNVLWNFPNETSALRSLITYEQYIMIMELSANFGTVFAGVGVIANLINIKTFIAMGLTDGVIMSFFALALFDLAYLISALCLGIAVIFYIKELKFSIHFPIEPYGIFMFFGTCMIFISVANVLTTTFLAVARCMCVSRPLQFKHMFTRQRAVTIMIIFAIFSVVIYLPILVNMGMVQKFDRKFNLSRPSLWISPQRKFIKEIVWMIIDMIFPILTQVIIFVCVVIMINSLQAASKFRQSSASVSRKLFNKDETCKNDYSKDSGNMAEKLTRKDLMVIQQVVLISVAYIICNTPKIIIGFGTVTVPAFSLEGAYSKLYMSSNGLRKHFEEFNAAINLLIYYKYNTKFRSTMRLTCPFMGPTSVED</sequence>
<dbReference type="AlphaFoldDB" id="A0A8S3ZES5"/>
<evidence type="ECO:0000256" key="2">
    <source>
        <dbReference type="ARBA" id="ARBA00022692"/>
    </source>
</evidence>
<accession>A0A8S3ZES5</accession>
<evidence type="ECO:0000313" key="8">
    <source>
        <dbReference type="Proteomes" id="UP000678393"/>
    </source>
</evidence>
<name>A0A8S3ZES5_9EUPU</name>
<dbReference type="Pfam" id="PF00001">
    <property type="entry name" value="7tm_1"/>
    <property type="match status" value="1"/>
</dbReference>
<dbReference type="GO" id="GO:0004930">
    <property type="term" value="F:G protein-coupled receptor activity"/>
    <property type="evidence" value="ECO:0007669"/>
    <property type="project" value="InterPro"/>
</dbReference>
<gene>
    <name evidence="7" type="ORF">CUNI_LOCUS13521</name>
</gene>